<dbReference type="STRING" id="582402.Hbal_1085"/>
<accession>C6XRE7</accession>
<dbReference type="InterPro" id="IPR010496">
    <property type="entry name" value="AL/BT2_dom"/>
</dbReference>
<reference evidence="4" key="1">
    <citation type="journal article" date="2011" name="J. Bacteriol.">
        <title>Genome sequences of eight morphologically diverse alphaproteobacteria.</title>
        <authorList>
            <consortium name="US DOE Joint Genome Institute"/>
            <person name="Brown P.J."/>
            <person name="Kysela D.T."/>
            <person name="Buechlein A."/>
            <person name="Hemmerich C."/>
            <person name="Brun Y.V."/>
        </authorList>
    </citation>
    <scope>NUCLEOTIDE SEQUENCE [LARGE SCALE GENOMIC DNA]</scope>
    <source>
        <strain evidence="4">ATCC 49814 / DSM 5838 / IFAM 1418</strain>
    </source>
</reference>
<feature type="signal peptide" evidence="1">
    <location>
        <begin position="1"/>
        <end position="23"/>
    </location>
</feature>
<gene>
    <name evidence="3" type="ordered locus">Hbal_1085</name>
</gene>
<dbReference type="EMBL" id="CP001678">
    <property type="protein sequence ID" value="ACT58779.1"/>
    <property type="molecule type" value="Genomic_DNA"/>
</dbReference>
<evidence type="ECO:0000256" key="1">
    <source>
        <dbReference type="SAM" id="SignalP"/>
    </source>
</evidence>
<protein>
    <recommendedName>
        <fullName evidence="2">3-keto-alpha-glucoside-1,2-lyase/3-keto-2-hydroxy-glucal hydratase domain-containing protein</fullName>
    </recommendedName>
</protein>
<proteinExistence type="predicted"/>
<keyword evidence="1" id="KW-0732">Signal</keyword>
<evidence type="ECO:0000259" key="2">
    <source>
        <dbReference type="Pfam" id="PF06439"/>
    </source>
</evidence>
<evidence type="ECO:0000313" key="3">
    <source>
        <dbReference type="EMBL" id="ACT58779.1"/>
    </source>
</evidence>
<feature type="domain" description="3-keto-alpha-glucoside-1,2-lyase/3-keto-2-hydroxy-glucal hydratase" evidence="2">
    <location>
        <begin position="26"/>
        <end position="279"/>
    </location>
</feature>
<dbReference type="Gene3D" id="2.60.120.560">
    <property type="entry name" value="Exo-inulinase, domain 1"/>
    <property type="match status" value="1"/>
</dbReference>
<dbReference type="GO" id="GO:0016787">
    <property type="term" value="F:hydrolase activity"/>
    <property type="evidence" value="ECO:0007669"/>
    <property type="project" value="InterPro"/>
</dbReference>
<dbReference type="Pfam" id="PF06439">
    <property type="entry name" value="3keto-disac_hyd"/>
    <property type="match status" value="1"/>
</dbReference>
<dbReference type="HOGENOM" id="CLU_073042_1_0_5"/>
<dbReference type="Proteomes" id="UP000002745">
    <property type="component" value="Chromosome"/>
</dbReference>
<feature type="chain" id="PRO_5002974259" description="3-keto-alpha-glucoside-1,2-lyase/3-keto-2-hydroxy-glucal hydratase domain-containing protein" evidence="1">
    <location>
        <begin position="24"/>
        <end position="294"/>
    </location>
</feature>
<organism evidence="3 4">
    <name type="scientific">Hirschia baltica (strain ATCC 49814 / DSM 5838 / IFAM 1418)</name>
    <dbReference type="NCBI Taxonomy" id="582402"/>
    <lineage>
        <taxon>Bacteria</taxon>
        <taxon>Pseudomonadati</taxon>
        <taxon>Pseudomonadota</taxon>
        <taxon>Alphaproteobacteria</taxon>
        <taxon>Hyphomonadales</taxon>
        <taxon>Hyphomonadaceae</taxon>
        <taxon>Hirschia</taxon>
    </lineage>
</organism>
<dbReference type="AlphaFoldDB" id="C6XRE7"/>
<name>C6XRE7_HIRBI</name>
<keyword evidence="4" id="KW-1185">Reference proteome</keyword>
<dbReference type="RefSeq" id="WP_015826929.1">
    <property type="nucleotide sequence ID" value="NC_012982.1"/>
</dbReference>
<sequence length="294" mass="33557">MISVKSSLTFIACLFLMPLGACTQTQWTPLLDEDLSQWDIYLSYRHQYGYDGSMPKDSAGNDIAPIGLNTGNDEMGVFTSIVKDGEPVLRVSGEAYGAVISKKEYRNYRLKLKVKWGDKVWPPREKLLKDSGILYHSIGPMGADHWRSWMLSQEFQIMQGHMGDFWNQANSAIDIRAYIPEYIMNPVADESQDWISVGEGQDIQGFVLRKENHENPHGQWNELELICHEGRSLHIVNGHVVMALQNSRYIENGEAIDLYEGKIQLQSEAAELFYKDIEILEIDDMPAEYVSIFE</sequence>
<dbReference type="eggNOG" id="ENOG502ZADX">
    <property type="taxonomic scope" value="Bacteria"/>
</dbReference>
<evidence type="ECO:0000313" key="4">
    <source>
        <dbReference type="Proteomes" id="UP000002745"/>
    </source>
</evidence>
<dbReference type="KEGG" id="hba:Hbal_1085"/>